<name>A0AAV2BFJ3_9ARAC</name>
<gene>
    <name evidence="2" type="ORF">LARSCL_LOCUS19017</name>
</gene>
<protein>
    <submittedName>
        <fullName evidence="2">Uncharacterized protein</fullName>
    </submittedName>
</protein>
<feature type="region of interest" description="Disordered" evidence="1">
    <location>
        <begin position="33"/>
        <end position="59"/>
    </location>
</feature>
<evidence type="ECO:0000256" key="1">
    <source>
        <dbReference type="SAM" id="MobiDB-lite"/>
    </source>
</evidence>
<accession>A0AAV2BFJ3</accession>
<comment type="caution">
    <text evidence="2">The sequence shown here is derived from an EMBL/GenBank/DDBJ whole genome shotgun (WGS) entry which is preliminary data.</text>
</comment>
<feature type="compositionally biased region" description="Basic and acidic residues" evidence="1">
    <location>
        <begin position="40"/>
        <end position="51"/>
    </location>
</feature>
<reference evidence="2 3" key="1">
    <citation type="submission" date="2024-04" db="EMBL/GenBank/DDBJ databases">
        <authorList>
            <person name="Rising A."/>
            <person name="Reimegard J."/>
            <person name="Sonavane S."/>
            <person name="Akerstrom W."/>
            <person name="Nylinder S."/>
            <person name="Hedman E."/>
            <person name="Kallberg Y."/>
        </authorList>
    </citation>
    <scope>NUCLEOTIDE SEQUENCE [LARGE SCALE GENOMIC DNA]</scope>
</reference>
<organism evidence="2 3">
    <name type="scientific">Larinioides sclopetarius</name>
    <dbReference type="NCBI Taxonomy" id="280406"/>
    <lineage>
        <taxon>Eukaryota</taxon>
        <taxon>Metazoa</taxon>
        <taxon>Ecdysozoa</taxon>
        <taxon>Arthropoda</taxon>
        <taxon>Chelicerata</taxon>
        <taxon>Arachnida</taxon>
        <taxon>Araneae</taxon>
        <taxon>Araneomorphae</taxon>
        <taxon>Entelegynae</taxon>
        <taxon>Araneoidea</taxon>
        <taxon>Araneidae</taxon>
        <taxon>Larinioides</taxon>
    </lineage>
</organism>
<keyword evidence="3" id="KW-1185">Reference proteome</keyword>
<evidence type="ECO:0000313" key="2">
    <source>
        <dbReference type="EMBL" id="CAL1294971.1"/>
    </source>
</evidence>
<dbReference type="AlphaFoldDB" id="A0AAV2BFJ3"/>
<proteinExistence type="predicted"/>
<sequence length="346" mass="40255">MGNRTASLLTDAQLKEISTPYATNAIQTRAQALRTQNNESKQREIHSKEDTSLSPNDDKEDISLRTEIQESVIFNLKQRPLLKISSYARMDRKQIFHDPFFWQHFQKQVQNKYWKCDFSNNLLLDSLTRDSKLYKDDTVFTKRRQNIITWLDNESQWETIILGACAESASQRLGPHSQILKNLHILEAFTDFTEHLNCFYSVASTMSIQGQVVQPVSQYSSQVHDIDKLDPAMLVGYSERFEDNIATSLWDLCVDRHVRVNPHHQGHNVWHSLDEDESSRNIRIEALREMVCDKVSRRMQKNLNGVICKDMWNVDIVFFQGLPQGWMDKADDIMKLMKLKGVSMIT</sequence>
<dbReference type="EMBL" id="CAXIEN010000357">
    <property type="protein sequence ID" value="CAL1294971.1"/>
    <property type="molecule type" value="Genomic_DNA"/>
</dbReference>
<evidence type="ECO:0000313" key="3">
    <source>
        <dbReference type="Proteomes" id="UP001497382"/>
    </source>
</evidence>
<dbReference type="Proteomes" id="UP001497382">
    <property type="component" value="Unassembled WGS sequence"/>
</dbReference>